<dbReference type="EMBL" id="HBUF01129078">
    <property type="protein sequence ID" value="CAG6643797.1"/>
    <property type="molecule type" value="Transcribed_RNA"/>
</dbReference>
<sequence length="139" mass="16769">MFSNSTFPFKRNGKYKNKKRSFLHYPSSFEINPFKPKLTRVGLDFLEIFLSKISTRKFDFLSYESYKISRIVSQFVYRYLFIKFLQVFSSRIQKLLRHHSSTIISYPVLTFPFHQISKTLVLLFTSFRLNIPREQIQMD</sequence>
<organism evidence="1">
    <name type="scientific">Cacopsylla melanoneura</name>
    <dbReference type="NCBI Taxonomy" id="428564"/>
    <lineage>
        <taxon>Eukaryota</taxon>
        <taxon>Metazoa</taxon>
        <taxon>Ecdysozoa</taxon>
        <taxon>Arthropoda</taxon>
        <taxon>Hexapoda</taxon>
        <taxon>Insecta</taxon>
        <taxon>Pterygota</taxon>
        <taxon>Neoptera</taxon>
        <taxon>Paraneoptera</taxon>
        <taxon>Hemiptera</taxon>
        <taxon>Sternorrhyncha</taxon>
        <taxon>Psylloidea</taxon>
        <taxon>Psyllidae</taxon>
        <taxon>Psyllinae</taxon>
        <taxon>Cacopsylla</taxon>
    </lineage>
</organism>
<protein>
    <submittedName>
        <fullName evidence="1">Uncharacterized protein</fullName>
    </submittedName>
</protein>
<proteinExistence type="predicted"/>
<reference evidence="1" key="1">
    <citation type="submission" date="2021-05" db="EMBL/GenBank/DDBJ databases">
        <authorList>
            <person name="Alioto T."/>
            <person name="Alioto T."/>
            <person name="Gomez Garrido J."/>
        </authorList>
    </citation>
    <scope>NUCLEOTIDE SEQUENCE</scope>
</reference>
<name>A0A8D8R7M7_9HEMI</name>
<evidence type="ECO:0000313" key="1">
    <source>
        <dbReference type="EMBL" id="CAG6643797.1"/>
    </source>
</evidence>
<dbReference type="AlphaFoldDB" id="A0A8D8R7M7"/>
<accession>A0A8D8R7M7</accession>